<evidence type="ECO:0000256" key="1">
    <source>
        <dbReference type="SAM" id="MobiDB-lite"/>
    </source>
</evidence>
<dbReference type="InterPro" id="IPR000683">
    <property type="entry name" value="Gfo/Idh/MocA-like_OxRdtase_N"/>
</dbReference>
<dbReference type="InterPro" id="IPR052515">
    <property type="entry name" value="Gfo/Idh/MocA_Oxidoreductase"/>
</dbReference>
<protein>
    <submittedName>
        <fullName evidence="4">Gfo/Idh/MocA family oxidoreductase</fullName>
    </submittedName>
</protein>
<dbReference type="PANTHER" id="PTHR43249:SF1">
    <property type="entry name" value="D-GLUCOSIDE 3-DEHYDROGENASE"/>
    <property type="match status" value="1"/>
</dbReference>
<accession>A0ABT9CFF3</accession>
<evidence type="ECO:0000313" key="5">
    <source>
        <dbReference type="Proteomes" id="UP001240171"/>
    </source>
</evidence>
<dbReference type="InterPro" id="IPR055170">
    <property type="entry name" value="GFO_IDH_MocA-like_dom"/>
</dbReference>
<dbReference type="RefSeq" id="WP_305025207.1">
    <property type="nucleotide sequence ID" value="NZ_JAUQTB010000011.1"/>
</dbReference>
<dbReference type="EMBL" id="JAUQTB010000011">
    <property type="protein sequence ID" value="MDO7907987.1"/>
    <property type="molecule type" value="Genomic_DNA"/>
</dbReference>
<dbReference type="Pfam" id="PF01408">
    <property type="entry name" value="GFO_IDH_MocA"/>
    <property type="match status" value="1"/>
</dbReference>
<reference evidence="4 5" key="1">
    <citation type="submission" date="2023-07" db="EMBL/GenBank/DDBJ databases">
        <title>Paenibacillus sp. JX-17 nov. isolated from soil.</title>
        <authorList>
            <person name="Wan Y."/>
            <person name="Liu B."/>
        </authorList>
    </citation>
    <scope>NUCLEOTIDE SEQUENCE [LARGE SCALE GENOMIC DNA]</scope>
    <source>
        <strain evidence="4 5">JX-17</strain>
    </source>
</reference>
<organism evidence="4 5">
    <name type="scientific">Paenibacillus lacisoli</name>
    <dbReference type="NCBI Taxonomy" id="3064525"/>
    <lineage>
        <taxon>Bacteria</taxon>
        <taxon>Bacillati</taxon>
        <taxon>Bacillota</taxon>
        <taxon>Bacilli</taxon>
        <taxon>Bacillales</taxon>
        <taxon>Paenibacillaceae</taxon>
        <taxon>Paenibacillus</taxon>
    </lineage>
</organism>
<dbReference type="Gene3D" id="3.30.360.10">
    <property type="entry name" value="Dihydrodipicolinate Reductase, domain 2"/>
    <property type="match status" value="1"/>
</dbReference>
<dbReference type="SUPFAM" id="SSF51735">
    <property type="entry name" value="NAD(P)-binding Rossmann-fold domains"/>
    <property type="match status" value="1"/>
</dbReference>
<feature type="domain" description="Gfo/Idh/MocA-like oxidoreductase N-terminal" evidence="2">
    <location>
        <begin position="4"/>
        <end position="122"/>
    </location>
</feature>
<dbReference type="PANTHER" id="PTHR43249">
    <property type="entry name" value="UDP-N-ACETYL-2-AMINO-2-DEOXY-D-GLUCURONATE OXIDASE"/>
    <property type="match status" value="1"/>
</dbReference>
<dbReference type="Proteomes" id="UP001240171">
    <property type="component" value="Unassembled WGS sequence"/>
</dbReference>
<dbReference type="Gene3D" id="3.40.50.720">
    <property type="entry name" value="NAD(P)-binding Rossmann-like Domain"/>
    <property type="match status" value="1"/>
</dbReference>
<sequence>MNNIRVGVIGIGNMGSAHARTLSSGAIPGAVLTAVCDAREQMRSWTQEHLSAEVPFWNDSDELIRSGTIDAVLLATPHYDHARLAVLAFDQGLHVLVEKPAGVTTSQVRRMNEAAAKAEGSVFAIMYNQRTNPLYIKLKDLIQSGELGEIRRLNWIITNWYRSQSYYDSSSWRATWSGEGGGVLVNQCPHQLDLLQWTTGMMPKRIRAFCQFGKYRDIEVEDDVTAYAEYENGATAVFITTTGEAPGTNRFEVTGDRGKIVIENNQLSFWRLREPEPAFNARFQGGFGQPECWRCDVPVEGEETGHPGIIANWIAAIREDVPLIAPGNEGIRGLTLSNAMLLSTWTDGWVDLPFDESQFDAELQQRVQHSNSVKKSSNADQAPADIQKSFK</sequence>
<feature type="region of interest" description="Disordered" evidence="1">
    <location>
        <begin position="369"/>
        <end position="391"/>
    </location>
</feature>
<feature type="domain" description="GFO/IDH/MocA-like oxidoreductase" evidence="3">
    <location>
        <begin position="135"/>
        <end position="260"/>
    </location>
</feature>
<comment type="caution">
    <text evidence="4">The sequence shown here is derived from an EMBL/GenBank/DDBJ whole genome shotgun (WGS) entry which is preliminary data.</text>
</comment>
<dbReference type="Pfam" id="PF22725">
    <property type="entry name" value="GFO_IDH_MocA_C3"/>
    <property type="match status" value="1"/>
</dbReference>
<feature type="compositionally biased region" description="Polar residues" evidence="1">
    <location>
        <begin position="369"/>
        <end position="380"/>
    </location>
</feature>
<dbReference type="SUPFAM" id="SSF55347">
    <property type="entry name" value="Glyceraldehyde-3-phosphate dehydrogenase-like, C-terminal domain"/>
    <property type="match status" value="1"/>
</dbReference>
<gene>
    <name evidence="4" type="ORF">Q5741_16365</name>
</gene>
<name>A0ABT9CFF3_9BACL</name>
<evidence type="ECO:0000259" key="3">
    <source>
        <dbReference type="Pfam" id="PF22725"/>
    </source>
</evidence>
<proteinExistence type="predicted"/>
<keyword evidence="5" id="KW-1185">Reference proteome</keyword>
<evidence type="ECO:0000259" key="2">
    <source>
        <dbReference type="Pfam" id="PF01408"/>
    </source>
</evidence>
<evidence type="ECO:0000313" key="4">
    <source>
        <dbReference type="EMBL" id="MDO7907987.1"/>
    </source>
</evidence>
<dbReference type="InterPro" id="IPR036291">
    <property type="entry name" value="NAD(P)-bd_dom_sf"/>
</dbReference>